<organism evidence="1">
    <name type="scientific">Lentimicrobium saccharophilum</name>
    <dbReference type="NCBI Taxonomy" id="1678841"/>
    <lineage>
        <taxon>Bacteria</taxon>
        <taxon>Pseudomonadati</taxon>
        <taxon>Bacteroidota</taxon>
        <taxon>Bacteroidia</taxon>
        <taxon>Bacteroidales</taxon>
        <taxon>Lentimicrobiaceae</taxon>
        <taxon>Lentimicrobium</taxon>
    </lineage>
</organism>
<gene>
    <name evidence="1" type="ORF">TBC1_12227</name>
</gene>
<dbReference type="RefSeq" id="WP_062043680.1">
    <property type="nucleotide sequence ID" value="NZ_DF968183.1"/>
</dbReference>
<dbReference type="EMBL" id="DF968183">
    <property type="protein sequence ID" value="GAP44419.1"/>
    <property type="molecule type" value="Genomic_DNA"/>
</dbReference>
<reference evidence="1" key="1">
    <citation type="journal article" date="2015" name="Genome Announc.">
        <title>Draft Genome Sequence of Bacteroidales Strain TBC1, a Novel Isolate from a Methanogenic Wastewater Treatment System.</title>
        <authorList>
            <person name="Tourlousse D.M."/>
            <person name="Matsuura N."/>
            <person name="Sun L."/>
            <person name="Toyonaga M."/>
            <person name="Kuroda K."/>
            <person name="Ohashi A."/>
            <person name="Cruz R."/>
            <person name="Yamaguchi T."/>
            <person name="Sekiguchi Y."/>
        </authorList>
    </citation>
    <scope>NUCLEOTIDE SEQUENCE [LARGE SCALE GENOMIC DNA]</scope>
    <source>
        <strain evidence="1">TBC1</strain>
    </source>
</reference>
<accession>A0A0S7C5S0</accession>
<proteinExistence type="predicted"/>
<name>A0A0S7C5S0_9BACT</name>
<evidence type="ECO:0000313" key="1">
    <source>
        <dbReference type="EMBL" id="GAP44419.1"/>
    </source>
</evidence>
<dbReference type="InterPro" id="IPR021474">
    <property type="entry name" value="DUF3127"/>
</dbReference>
<dbReference type="Pfam" id="PF11325">
    <property type="entry name" value="DUF3127"/>
    <property type="match status" value="1"/>
</dbReference>
<protein>
    <recommendedName>
        <fullName evidence="3">DUF3127 domain-containing protein</fullName>
    </recommendedName>
</protein>
<dbReference type="STRING" id="1678841.TBC1_12227"/>
<dbReference type="AlphaFoldDB" id="A0A0S7C5S0"/>
<evidence type="ECO:0000313" key="2">
    <source>
        <dbReference type="Proteomes" id="UP000053091"/>
    </source>
</evidence>
<sequence length="126" mass="14380">MAFEITGKLIEKFETQNVSDKFKKREFVIEYRDNPSSSFSEMLKFQLTQDRCSLIDAYNIGQDIRLWFNLRGRKWEKDGNVNYFTNLEAWKIEGAGAAPEQQAASSLPDTGIASTAADELTNDLPF</sequence>
<evidence type="ECO:0008006" key="3">
    <source>
        <dbReference type="Google" id="ProtNLM"/>
    </source>
</evidence>
<dbReference type="OrthoDB" id="598142at2"/>
<keyword evidence="2" id="KW-1185">Reference proteome</keyword>
<dbReference type="Proteomes" id="UP000053091">
    <property type="component" value="Unassembled WGS sequence"/>
</dbReference>